<name>A0A1S3HVG8_LINAN</name>
<dbReference type="AlphaFoldDB" id="A0A1S3HVG8"/>
<gene>
    <name evidence="3" type="primary">LOC106157818</name>
</gene>
<dbReference type="Proteomes" id="UP000085678">
    <property type="component" value="Unplaced"/>
</dbReference>
<accession>A0A1S3HVG8</accession>
<keyword evidence="2" id="KW-1185">Reference proteome</keyword>
<feature type="transmembrane region" description="Helical" evidence="1">
    <location>
        <begin position="33"/>
        <end position="54"/>
    </location>
</feature>
<proteinExistence type="predicted"/>
<dbReference type="RefSeq" id="XP_013389054.1">
    <property type="nucleotide sequence ID" value="XM_013533600.1"/>
</dbReference>
<keyword evidence="1" id="KW-1133">Transmembrane helix</keyword>
<keyword evidence="1" id="KW-0472">Membrane</keyword>
<sequence>MVNGHRRSLWQILFHFFSVQNKHIILLQNNIHIFYLSIRTLSNYITYLFCYITAVGQDIQVPHTVAMTVSAFILMMLLVTTSIAGYTVPEADFLVQSDTDSGGDAATIITVPSPFSGTTTVKVSAVMESGSRRLKLSFPTTPNRLCPGVPLTHFISELRNVTMENTTITMEPALINGEMTSFPSEIYGGFRKVIGIVPT</sequence>
<organism evidence="2 3">
    <name type="scientific">Lingula anatina</name>
    <name type="common">Brachiopod</name>
    <name type="synonym">Lingula unguis</name>
    <dbReference type="NCBI Taxonomy" id="7574"/>
    <lineage>
        <taxon>Eukaryota</taxon>
        <taxon>Metazoa</taxon>
        <taxon>Spiralia</taxon>
        <taxon>Lophotrochozoa</taxon>
        <taxon>Brachiopoda</taxon>
        <taxon>Linguliformea</taxon>
        <taxon>Lingulata</taxon>
        <taxon>Lingulida</taxon>
        <taxon>Linguloidea</taxon>
        <taxon>Lingulidae</taxon>
        <taxon>Lingula</taxon>
    </lineage>
</organism>
<reference evidence="3" key="1">
    <citation type="submission" date="2025-08" db="UniProtKB">
        <authorList>
            <consortium name="RefSeq"/>
        </authorList>
    </citation>
    <scope>IDENTIFICATION</scope>
    <source>
        <tissue evidence="3">Gonads</tissue>
    </source>
</reference>
<keyword evidence="1" id="KW-0812">Transmembrane</keyword>
<evidence type="ECO:0000313" key="3">
    <source>
        <dbReference type="RefSeq" id="XP_013389054.1"/>
    </source>
</evidence>
<dbReference type="GeneID" id="106157818"/>
<feature type="transmembrane region" description="Helical" evidence="1">
    <location>
        <begin position="66"/>
        <end position="88"/>
    </location>
</feature>
<evidence type="ECO:0000313" key="2">
    <source>
        <dbReference type="Proteomes" id="UP000085678"/>
    </source>
</evidence>
<evidence type="ECO:0000256" key="1">
    <source>
        <dbReference type="SAM" id="Phobius"/>
    </source>
</evidence>
<protein>
    <submittedName>
        <fullName evidence="3">Uncharacterized protein LOC106157818 isoform X4</fullName>
    </submittedName>
</protein>